<dbReference type="GO" id="GO:0031369">
    <property type="term" value="F:translation initiation factor binding"/>
    <property type="evidence" value="ECO:0007669"/>
    <property type="project" value="InterPro"/>
</dbReference>
<dbReference type="GO" id="GO:0005852">
    <property type="term" value="C:eukaryotic translation initiation factor 3 complex"/>
    <property type="evidence" value="ECO:0007669"/>
    <property type="project" value="InterPro"/>
</dbReference>
<organism evidence="6 7">
    <name type="scientific">Coptis chinensis</name>
    <dbReference type="NCBI Taxonomy" id="261450"/>
    <lineage>
        <taxon>Eukaryota</taxon>
        <taxon>Viridiplantae</taxon>
        <taxon>Streptophyta</taxon>
        <taxon>Embryophyta</taxon>
        <taxon>Tracheophyta</taxon>
        <taxon>Spermatophyta</taxon>
        <taxon>Magnoliopsida</taxon>
        <taxon>Ranunculales</taxon>
        <taxon>Ranunculaceae</taxon>
        <taxon>Coptidoideae</taxon>
        <taxon>Coptis</taxon>
    </lineage>
</organism>
<dbReference type="SUPFAM" id="SSF69322">
    <property type="entry name" value="Tricorn protease domain 2"/>
    <property type="match status" value="1"/>
</dbReference>
<dbReference type="InterPro" id="IPR011400">
    <property type="entry name" value="EIF3B"/>
</dbReference>
<dbReference type="PANTHER" id="PTHR14068">
    <property type="entry name" value="EUKARYOTIC TRANSLATION INITIATION FACTOR 3 EIF3 -RELATED"/>
    <property type="match status" value="1"/>
</dbReference>
<protein>
    <submittedName>
        <fullName evidence="6">Uncharacterized protein</fullName>
    </submittedName>
</protein>
<dbReference type="OrthoDB" id="1695557at2759"/>
<evidence type="ECO:0000313" key="7">
    <source>
        <dbReference type="Proteomes" id="UP000631114"/>
    </source>
</evidence>
<dbReference type="PANTHER" id="PTHR14068:SF0">
    <property type="entry name" value="EUKARYOTIC TRANSLATION INITIATION FACTOR 3 SUBUNIT B"/>
    <property type="match status" value="1"/>
</dbReference>
<gene>
    <name evidence="6" type="ORF">IFM89_036352</name>
</gene>
<proteinExistence type="predicted"/>
<keyword evidence="4" id="KW-0648">Protein biosynthesis</keyword>
<evidence type="ECO:0000256" key="4">
    <source>
        <dbReference type="ARBA" id="ARBA00022917"/>
    </source>
</evidence>
<evidence type="ECO:0000256" key="3">
    <source>
        <dbReference type="ARBA" id="ARBA00022884"/>
    </source>
</evidence>
<dbReference type="GO" id="GO:0003743">
    <property type="term" value="F:translation initiation factor activity"/>
    <property type="evidence" value="ECO:0007669"/>
    <property type="project" value="UniProtKB-KW"/>
</dbReference>
<comment type="caution">
    <text evidence="6">The sequence shown here is derived from an EMBL/GenBank/DDBJ whole genome shotgun (WGS) entry which is preliminary data.</text>
</comment>
<dbReference type="GO" id="GO:0003723">
    <property type="term" value="F:RNA binding"/>
    <property type="evidence" value="ECO:0007669"/>
    <property type="project" value="UniProtKB-KW"/>
</dbReference>
<dbReference type="AlphaFoldDB" id="A0A835HHP2"/>
<reference evidence="6 7" key="1">
    <citation type="submission" date="2020-10" db="EMBL/GenBank/DDBJ databases">
        <title>The Coptis chinensis genome and diversification of protoberbering-type alkaloids.</title>
        <authorList>
            <person name="Wang B."/>
            <person name="Shu S."/>
            <person name="Song C."/>
            <person name="Liu Y."/>
        </authorList>
    </citation>
    <scope>NUCLEOTIDE SEQUENCE [LARGE SCALE GENOMIC DNA]</scope>
    <source>
        <strain evidence="6">HL-2020</strain>
        <tissue evidence="6">Leaf</tissue>
    </source>
</reference>
<dbReference type="Proteomes" id="UP000631114">
    <property type="component" value="Unassembled WGS sequence"/>
</dbReference>
<feature type="region of interest" description="Disordered" evidence="5">
    <location>
        <begin position="169"/>
        <end position="191"/>
    </location>
</feature>
<accession>A0A835HHP2</accession>
<evidence type="ECO:0000256" key="2">
    <source>
        <dbReference type="ARBA" id="ARBA00022540"/>
    </source>
</evidence>
<evidence type="ECO:0000256" key="1">
    <source>
        <dbReference type="ARBA" id="ARBA00022490"/>
    </source>
</evidence>
<evidence type="ECO:0000313" key="6">
    <source>
        <dbReference type="EMBL" id="KAF9599226.1"/>
    </source>
</evidence>
<evidence type="ECO:0000256" key="5">
    <source>
        <dbReference type="SAM" id="MobiDB-lite"/>
    </source>
</evidence>
<dbReference type="EMBL" id="JADFTS010000007">
    <property type="protein sequence ID" value="KAF9599226.1"/>
    <property type="molecule type" value="Genomic_DNA"/>
</dbReference>
<feature type="compositionally biased region" description="Polar residues" evidence="5">
    <location>
        <begin position="173"/>
        <end position="191"/>
    </location>
</feature>
<sequence>MGIIHVKLIDFSPGEKFLVTYRSHEPSNSCDSHRFVLNIFDVRTGKVMRKFEGSANDIVTGGQSGVSWPVMRWAGGNNDKYFARMGKNVISVYETETFTLIDKKSLKVQNVIDFSWSPIDPIIAFFVPELGGGNQPAKDMLNREMIVDLMCALNMEHCDCSTTEEQTYRGRKNSSVSSGRSKASPYPCSSRSSLQYLPKPLLEDVKEWDQKKPSALCAWSIRITLLSIYVPPRRKASVHSCVTQHSNYVDQFHKSFAENLSIVPLQSRRKYLSGIAQETRRETRRSNLLDARRVEDALSVPISSPTSAM</sequence>
<keyword evidence="7" id="KW-1185">Reference proteome</keyword>
<name>A0A835HHP2_9MAGN</name>
<keyword evidence="2" id="KW-0396">Initiation factor</keyword>
<keyword evidence="3" id="KW-0694">RNA-binding</keyword>
<keyword evidence="1" id="KW-0963">Cytoplasm</keyword>